<sequence length="141" mass="15843">MAYDSSFRHLAVEIGGPKRLYSLVTLFSAIFLTPVAILSFAVGEVYITSFIDFILLLFMGSMFVMVFDFYTESFCFQHVADPVLSSARWSPMIMFVCAFMFASAWYTGESHHASDAHVISGGVLLTLLCFIIGILFTYMCY</sequence>
<organism evidence="4">
    <name type="scientific">Brugia timori</name>
    <dbReference type="NCBI Taxonomy" id="42155"/>
    <lineage>
        <taxon>Eukaryota</taxon>
        <taxon>Metazoa</taxon>
        <taxon>Ecdysozoa</taxon>
        <taxon>Nematoda</taxon>
        <taxon>Chromadorea</taxon>
        <taxon>Rhabditida</taxon>
        <taxon>Spirurina</taxon>
        <taxon>Spiruromorpha</taxon>
        <taxon>Filarioidea</taxon>
        <taxon>Onchocercidae</taxon>
        <taxon>Brugia</taxon>
    </lineage>
</organism>
<feature type="transmembrane region" description="Helical" evidence="1">
    <location>
        <begin position="50"/>
        <end position="69"/>
    </location>
</feature>
<dbReference type="STRING" id="42155.A0A0R3QH99"/>
<keyword evidence="3" id="KW-1185">Reference proteome</keyword>
<feature type="transmembrane region" description="Helical" evidence="1">
    <location>
        <begin position="89"/>
        <end position="106"/>
    </location>
</feature>
<evidence type="ECO:0000256" key="1">
    <source>
        <dbReference type="SAM" id="Phobius"/>
    </source>
</evidence>
<protein>
    <submittedName>
        <fullName evidence="4">MARVEL domain-containing protein</fullName>
    </submittedName>
</protein>
<accession>A0A0R3QH99</accession>
<dbReference type="WBParaSite" id="BTMF_0000576401-mRNA-1">
    <property type="protein sequence ID" value="BTMF_0000576401-mRNA-1"/>
    <property type="gene ID" value="BTMF_0000576401"/>
</dbReference>
<name>A0A0R3QH99_9BILA</name>
<feature type="transmembrane region" description="Helical" evidence="1">
    <location>
        <begin position="118"/>
        <end position="139"/>
    </location>
</feature>
<keyword evidence="1" id="KW-0812">Transmembrane</keyword>
<reference evidence="2 3" key="2">
    <citation type="submission" date="2018-11" db="EMBL/GenBank/DDBJ databases">
        <authorList>
            <consortium name="Pathogen Informatics"/>
        </authorList>
    </citation>
    <scope>NUCLEOTIDE SEQUENCE [LARGE SCALE GENOMIC DNA]</scope>
</reference>
<feature type="transmembrane region" description="Helical" evidence="1">
    <location>
        <begin position="20"/>
        <end position="43"/>
    </location>
</feature>
<dbReference type="Proteomes" id="UP000280834">
    <property type="component" value="Unassembled WGS sequence"/>
</dbReference>
<dbReference type="EMBL" id="UZAG01005211">
    <property type="protein sequence ID" value="VDO17592.1"/>
    <property type="molecule type" value="Genomic_DNA"/>
</dbReference>
<evidence type="ECO:0000313" key="4">
    <source>
        <dbReference type="WBParaSite" id="BTMF_0000576401-mRNA-1"/>
    </source>
</evidence>
<dbReference type="AlphaFoldDB" id="A0A0R3QH99"/>
<reference evidence="4" key="1">
    <citation type="submission" date="2017-02" db="UniProtKB">
        <authorList>
            <consortium name="WormBaseParasite"/>
        </authorList>
    </citation>
    <scope>IDENTIFICATION</scope>
</reference>
<keyword evidence="1" id="KW-1133">Transmembrane helix</keyword>
<keyword evidence="1" id="KW-0472">Membrane</keyword>
<evidence type="ECO:0000313" key="2">
    <source>
        <dbReference type="EMBL" id="VDO17592.1"/>
    </source>
</evidence>
<proteinExistence type="predicted"/>
<evidence type="ECO:0000313" key="3">
    <source>
        <dbReference type="Proteomes" id="UP000280834"/>
    </source>
</evidence>
<gene>
    <name evidence="2" type="ORF">BTMF_LOCUS5031</name>
</gene>